<evidence type="ECO:0000256" key="7">
    <source>
        <dbReference type="SAM" id="Phobius"/>
    </source>
</evidence>
<feature type="transmembrane region" description="Helical" evidence="7">
    <location>
        <begin position="318"/>
        <end position="344"/>
    </location>
</feature>
<sequence>MERDMTVGRPAKIILNFTVPIFIGNIFQQLYSMVDTVIVGKFVGNEALAAVGACGTLMFLILGFLLGLTAGFTVITAQHYGAGNMGAVRKSVASASVLSAVVSVLITVLSMAMMKHVLNWMNTPSDMYREAYGYIMVICGGIAAQVLYNLLAGILRAVGDSKRPLYFLILAAVLNIFLDLLFIIVFRMGAAGAAYATVISQGVSGVLCLIYIIRKMPELHPCREDWKMDKGLAKWQLKIGIPMALQFSITAVGTIVVQSALNILGSVAVAGFAAANKIEQIVTQAYVAIGTTMATYCAQNTGAKKLDRVKAGFRSATWIGIIYAAITGAVIISAGKYMTVLFVSENVKEITAYVDIYLKCVGLSFIPLVFVNVFRNGIQGMGFGMLPMLAGVAELVGRSAAALTASRFGSYAGICLASPAAWLLAGALLVCMYFSIMKRKI</sequence>
<dbReference type="EMBL" id="SMMX01000002">
    <property type="protein sequence ID" value="TDA23166.1"/>
    <property type="molecule type" value="Genomic_DNA"/>
</dbReference>
<proteinExistence type="predicted"/>
<dbReference type="RefSeq" id="WP_132275321.1">
    <property type="nucleotide sequence ID" value="NZ_JAOBST010000006.1"/>
</dbReference>
<keyword evidence="9" id="KW-1185">Reference proteome</keyword>
<comment type="caution">
    <text evidence="8">The sequence shown here is derived from an EMBL/GenBank/DDBJ whole genome shotgun (WGS) entry which is preliminary data.</text>
</comment>
<dbReference type="CDD" id="cd13138">
    <property type="entry name" value="MATE_yoeA_like"/>
    <property type="match status" value="1"/>
</dbReference>
<organism evidence="8 9">
    <name type="scientific">Extibacter muris</name>
    <dbReference type="NCBI Taxonomy" id="1796622"/>
    <lineage>
        <taxon>Bacteria</taxon>
        <taxon>Bacillati</taxon>
        <taxon>Bacillota</taxon>
        <taxon>Clostridia</taxon>
        <taxon>Lachnospirales</taxon>
        <taxon>Lachnospiraceae</taxon>
        <taxon>Extibacter</taxon>
    </lineage>
</organism>
<gene>
    <name evidence="8" type="ORF">E1963_02020</name>
</gene>
<keyword evidence="5 7" id="KW-1133">Transmembrane helix</keyword>
<evidence type="ECO:0000256" key="6">
    <source>
        <dbReference type="ARBA" id="ARBA00023136"/>
    </source>
</evidence>
<dbReference type="GO" id="GO:0015297">
    <property type="term" value="F:antiporter activity"/>
    <property type="evidence" value="ECO:0007669"/>
    <property type="project" value="InterPro"/>
</dbReference>
<dbReference type="PANTHER" id="PTHR43549">
    <property type="entry name" value="MULTIDRUG RESISTANCE PROTEIN YPNP-RELATED"/>
    <property type="match status" value="1"/>
</dbReference>
<feature type="transmembrane region" description="Helical" evidence="7">
    <location>
        <begin position="356"/>
        <end position="374"/>
    </location>
</feature>
<name>A0A4R4FKD2_9FIRM</name>
<feature type="transmembrane region" description="Helical" evidence="7">
    <location>
        <begin position="281"/>
        <end position="298"/>
    </location>
</feature>
<feature type="transmembrane region" description="Helical" evidence="7">
    <location>
        <begin position="134"/>
        <end position="158"/>
    </location>
</feature>
<keyword evidence="2" id="KW-0813">Transport</keyword>
<feature type="transmembrane region" description="Helical" evidence="7">
    <location>
        <begin position="411"/>
        <end position="436"/>
    </location>
</feature>
<evidence type="ECO:0000256" key="4">
    <source>
        <dbReference type="ARBA" id="ARBA00022692"/>
    </source>
</evidence>
<dbReference type="AlphaFoldDB" id="A0A4R4FKD2"/>
<dbReference type="PANTHER" id="PTHR43549:SF3">
    <property type="entry name" value="MULTIDRUG RESISTANCE PROTEIN YPNP-RELATED"/>
    <property type="match status" value="1"/>
</dbReference>
<evidence type="ECO:0000313" key="8">
    <source>
        <dbReference type="EMBL" id="TDA23166.1"/>
    </source>
</evidence>
<feature type="transmembrane region" description="Helical" evidence="7">
    <location>
        <begin position="50"/>
        <end position="75"/>
    </location>
</feature>
<accession>A0A4R4FKD2</accession>
<reference evidence="8 9" key="1">
    <citation type="journal article" date="2016" name="Nat. Microbiol.">
        <title>The Mouse Intestinal Bacterial Collection (miBC) provides host-specific insight into cultured diversity and functional potential of the gut microbiota.</title>
        <authorList>
            <person name="Lagkouvardos I."/>
            <person name="Pukall R."/>
            <person name="Abt B."/>
            <person name="Foesel B.U."/>
            <person name="Meier-Kolthoff J.P."/>
            <person name="Kumar N."/>
            <person name="Bresciani A."/>
            <person name="Martinez I."/>
            <person name="Just S."/>
            <person name="Ziegler C."/>
            <person name="Brugiroux S."/>
            <person name="Garzetti D."/>
            <person name="Wenning M."/>
            <person name="Bui T.P."/>
            <person name="Wang J."/>
            <person name="Hugenholtz F."/>
            <person name="Plugge C.M."/>
            <person name="Peterson D.A."/>
            <person name="Hornef M.W."/>
            <person name="Baines J.F."/>
            <person name="Smidt H."/>
            <person name="Walter J."/>
            <person name="Kristiansen K."/>
            <person name="Nielsen H.B."/>
            <person name="Haller D."/>
            <person name="Overmann J."/>
            <person name="Stecher B."/>
            <person name="Clavel T."/>
        </authorList>
    </citation>
    <scope>NUCLEOTIDE SEQUENCE [LARGE SCALE GENOMIC DNA]</scope>
    <source>
        <strain evidence="8 9">DSM 28560</strain>
    </source>
</reference>
<dbReference type="NCBIfam" id="TIGR00797">
    <property type="entry name" value="matE"/>
    <property type="match status" value="1"/>
</dbReference>
<keyword evidence="3" id="KW-1003">Cell membrane</keyword>
<keyword evidence="4 7" id="KW-0812">Transmembrane</keyword>
<dbReference type="Pfam" id="PF01554">
    <property type="entry name" value="MatE"/>
    <property type="match status" value="2"/>
</dbReference>
<feature type="transmembrane region" description="Helical" evidence="7">
    <location>
        <begin position="165"/>
        <end position="186"/>
    </location>
</feature>
<dbReference type="PIRSF" id="PIRSF006603">
    <property type="entry name" value="DinF"/>
    <property type="match status" value="1"/>
</dbReference>
<evidence type="ECO:0000313" key="9">
    <source>
        <dbReference type="Proteomes" id="UP000295710"/>
    </source>
</evidence>
<dbReference type="InterPro" id="IPR048279">
    <property type="entry name" value="MdtK-like"/>
</dbReference>
<dbReference type="GO" id="GO:0042910">
    <property type="term" value="F:xenobiotic transmembrane transporter activity"/>
    <property type="evidence" value="ECO:0007669"/>
    <property type="project" value="InterPro"/>
</dbReference>
<dbReference type="InterPro" id="IPR052031">
    <property type="entry name" value="Membrane_Transporter-Flippase"/>
</dbReference>
<evidence type="ECO:0000256" key="2">
    <source>
        <dbReference type="ARBA" id="ARBA00022448"/>
    </source>
</evidence>
<comment type="subcellular location">
    <subcellularLocation>
        <location evidence="1">Cell membrane</location>
        <topology evidence="1">Multi-pass membrane protein</topology>
    </subcellularLocation>
</comment>
<dbReference type="InterPro" id="IPR002528">
    <property type="entry name" value="MATE_fam"/>
</dbReference>
<feature type="transmembrane region" description="Helical" evidence="7">
    <location>
        <begin position="244"/>
        <end position="275"/>
    </location>
</feature>
<dbReference type="Proteomes" id="UP000295710">
    <property type="component" value="Unassembled WGS sequence"/>
</dbReference>
<evidence type="ECO:0000256" key="5">
    <source>
        <dbReference type="ARBA" id="ARBA00022989"/>
    </source>
</evidence>
<dbReference type="GO" id="GO:0005886">
    <property type="term" value="C:plasma membrane"/>
    <property type="evidence" value="ECO:0007669"/>
    <property type="project" value="UniProtKB-SubCell"/>
</dbReference>
<evidence type="ECO:0000256" key="1">
    <source>
        <dbReference type="ARBA" id="ARBA00004651"/>
    </source>
</evidence>
<evidence type="ECO:0000256" key="3">
    <source>
        <dbReference type="ARBA" id="ARBA00022475"/>
    </source>
</evidence>
<protein>
    <submittedName>
        <fullName evidence="8">MATE family efflux transporter</fullName>
    </submittedName>
</protein>
<feature type="transmembrane region" description="Helical" evidence="7">
    <location>
        <begin position="192"/>
        <end position="213"/>
    </location>
</feature>
<feature type="transmembrane region" description="Helical" evidence="7">
    <location>
        <begin position="386"/>
        <end position="405"/>
    </location>
</feature>
<feature type="transmembrane region" description="Helical" evidence="7">
    <location>
        <begin position="12"/>
        <end position="30"/>
    </location>
</feature>
<feature type="transmembrane region" description="Helical" evidence="7">
    <location>
        <begin position="95"/>
        <end position="114"/>
    </location>
</feature>
<keyword evidence="6 7" id="KW-0472">Membrane</keyword>